<dbReference type="PANTHER" id="PTHR34138:SF1">
    <property type="entry name" value="CELL SHAPE-DETERMINING PROTEIN MREC"/>
    <property type="match status" value="1"/>
</dbReference>
<comment type="caution">
    <text evidence="6">The sequence shown here is derived from an EMBL/GenBank/DDBJ whole genome shotgun (WGS) entry which is preliminary data.</text>
</comment>
<gene>
    <name evidence="6" type="primary">mreC</name>
    <name evidence="6" type="ORF">COY52_10560</name>
</gene>
<evidence type="ECO:0000256" key="3">
    <source>
        <dbReference type="ARBA" id="ARBA00022960"/>
    </source>
</evidence>
<organism evidence="6 7">
    <name type="scientific">Candidatus Desantisbacteria bacterium CG_4_10_14_0_8_um_filter_48_22</name>
    <dbReference type="NCBI Taxonomy" id="1974543"/>
    <lineage>
        <taxon>Bacteria</taxon>
        <taxon>Candidatus Desantisiibacteriota</taxon>
    </lineage>
</organism>
<dbReference type="InterPro" id="IPR055342">
    <property type="entry name" value="MreC_beta-barrel_core"/>
</dbReference>
<keyword evidence="3" id="KW-0133">Cell shape</keyword>
<dbReference type="InterPro" id="IPR042175">
    <property type="entry name" value="Cell/Rod_MreC_2"/>
</dbReference>
<dbReference type="InterPro" id="IPR042177">
    <property type="entry name" value="Cell/Rod_1"/>
</dbReference>
<dbReference type="AlphaFoldDB" id="A0A2M7S627"/>
<comment type="similarity">
    <text evidence="1">Belongs to the MreC family.</text>
</comment>
<protein>
    <recommendedName>
        <fullName evidence="2">Cell shape-determining protein MreC</fullName>
    </recommendedName>
    <alternativeName>
        <fullName evidence="4">Cell shape protein MreC</fullName>
    </alternativeName>
</protein>
<dbReference type="Pfam" id="PF04085">
    <property type="entry name" value="MreC"/>
    <property type="match status" value="1"/>
</dbReference>
<evidence type="ECO:0000259" key="5">
    <source>
        <dbReference type="Pfam" id="PF04085"/>
    </source>
</evidence>
<dbReference type="Gene3D" id="2.40.10.340">
    <property type="entry name" value="Rod shape-determining protein MreC, domain 1"/>
    <property type="match status" value="1"/>
</dbReference>
<dbReference type="GO" id="GO:0008360">
    <property type="term" value="P:regulation of cell shape"/>
    <property type="evidence" value="ECO:0007669"/>
    <property type="project" value="UniProtKB-KW"/>
</dbReference>
<proteinExistence type="inferred from homology"/>
<sequence>MTRRHILIWLLAAVAVLTFISPPFMPAVKAVILFPSRAVTATLRSISGFFSFVARVKKIDGENFELKKHITELETENSVIRARISDLERVARYKYLGTRFVVSGIIAREPTNWFKTVTVDAGSDDGIASGMSVVLPQGVVGRVIGVDRGSAVVMLAVDNSSRISAIASPTRELGMIEGTGQGLLLRFFSAAVRAKPGDAVLTSGLGGIFPKGLEIGRISAVKTGGLVAVAEVVPAVEFNKLEEVLIMK</sequence>
<dbReference type="PIRSF" id="PIRSF038471">
    <property type="entry name" value="MreC"/>
    <property type="match status" value="1"/>
</dbReference>
<evidence type="ECO:0000256" key="1">
    <source>
        <dbReference type="ARBA" id="ARBA00009369"/>
    </source>
</evidence>
<evidence type="ECO:0000256" key="4">
    <source>
        <dbReference type="ARBA" id="ARBA00032089"/>
    </source>
</evidence>
<dbReference type="Proteomes" id="UP000229307">
    <property type="component" value="Unassembled WGS sequence"/>
</dbReference>
<name>A0A2M7S627_9BACT</name>
<dbReference type="Gene3D" id="2.40.10.350">
    <property type="entry name" value="Rod shape-determining protein MreC, domain 2"/>
    <property type="match status" value="1"/>
</dbReference>
<dbReference type="InterPro" id="IPR007221">
    <property type="entry name" value="MreC"/>
</dbReference>
<accession>A0A2M7S627</accession>
<dbReference type="GO" id="GO:0005886">
    <property type="term" value="C:plasma membrane"/>
    <property type="evidence" value="ECO:0007669"/>
    <property type="project" value="TreeGrafter"/>
</dbReference>
<evidence type="ECO:0000256" key="2">
    <source>
        <dbReference type="ARBA" id="ARBA00013855"/>
    </source>
</evidence>
<dbReference type="PANTHER" id="PTHR34138">
    <property type="entry name" value="CELL SHAPE-DETERMINING PROTEIN MREC"/>
    <property type="match status" value="1"/>
</dbReference>
<reference evidence="7" key="1">
    <citation type="submission" date="2017-09" db="EMBL/GenBank/DDBJ databases">
        <title>Depth-based differentiation of microbial function through sediment-hosted aquifers and enrichment of novel symbionts in the deep terrestrial subsurface.</title>
        <authorList>
            <person name="Probst A.J."/>
            <person name="Ladd B."/>
            <person name="Jarett J.K."/>
            <person name="Geller-Mcgrath D.E."/>
            <person name="Sieber C.M.K."/>
            <person name="Emerson J.B."/>
            <person name="Anantharaman K."/>
            <person name="Thomas B.C."/>
            <person name="Malmstrom R."/>
            <person name="Stieglmeier M."/>
            <person name="Klingl A."/>
            <person name="Woyke T."/>
            <person name="Ryan C.M."/>
            <person name="Banfield J.F."/>
        </authorList>
    </citation>
    <scope>NUCLEOTIDE SEQUENCE [LARGE SCALE GENOMIC DNA]</scope>
</reference>
<dbReference type="NCBIfam" id="TIGR00219">
    <property type="entry name" value="mreC"/>
    <property type="match status" value="1"/>
</dbReference>
<evidence type="ECO:0000313" key="7">
    <source>
        <dbReference type="Proteomes" id="UP000229307"/>
    </source>
</evidence>
<feature type="domain" description="Rod shape-determining protein MreC beta-barrel core" evidence="5">
    <location>
        <begin position="105"/>
        <end position="248"/>
    </location>
</feature>
<evidence type="ECO:0000313" key="6">
    <source>
        <dbReference type="EMBL" id="PIZ14991.1"/>
    </source>
</evidence>
<dbReference type="EMBL" id="PFMR01000287">
    <property type="protein sequence ID" value="PIZ14991.1"/>
    <property type="molecule type" value="Genomic_DNA"/>
</dbReference>